<name>A0A5E8H6Q3_9LEPT</name>
<sequence>MGVSSHWQRFDYHSEGSLPIFGTDSYSKEHKAKKPTQFFLTFHPVWAHFA</sequence>
<dbReference type="AlphaFoldDB" id="A0A5E8H6Q3"/>
<evidence type="ECO:0000313" key="1">
    <source>
        <dbReference type="EMBL" id="EOQ86965.1"/>
    </source>
</evidence>
<accession>A0A5E8H6Q3</accession>
<gene>
    <name evidence="1" type="ORF">LEP1GSC202_0089</name>
</gene>
<protein>
    <submittedName>
        <fullName evidence="1">Uncharacterized protein</fullName>
    </submittedName>
</protein>
<reference evidence="1 2" key="1">
    <citation type="submission" date="2013-04" db="EMBL/GenBank/DDBJ databases">
        <authorList>
            <person name="Harkins D.M."/>
            <person name="Durkin A.S."/>
            <person name="Brinkac L.M."/>
            <person name="Haft D.H."/>
            <person name="Selengut J.D."/>
            <person name="Sanka R."/>
            <person name="DePew J."/>
            <person name="Purushe J."/>
            <person name="Hartskeerl R.A."/>
            <person name="Ahmed A."/>
            <person name="van der Linden H."/>
            <person name="Goris M.G.A."/>
            <person name="Vinetz J.M."/>
            <person name="Sutton G.G."/>
            <person name="Nierman W.C."/>
            <person name="Fouts D.E."/>
        </authorList>
    </citation>
    <scope>NUCLEOTIDE SEQUENCE [LARGE SCALE GENOMIC DNA]</scope>
    <source>
        <strain evidence="1 2">Sao Paulo</strain>
    </source>
</reference>
<comment type="caution">
    <text evidence="1">The sequence shown here is derived from an EMBL/GenBank/DDBJ whole genome shotgun (WGS) entry which is preliminary data.</text>
</comment>
<proteinExistence type="predicted"/>
<dbReference type="STRING" id="1249483.LEP1GSC202_0089"/>
<dbReference type="EMBL" id="AOGX02000047">
    <property type="protein sequence ID" value="EOQ86965.1"/>
    <property type="molecule type" value="Genomic_DNA"/>
</dbReference>
<evidence type="ECO:0000313" key="2">
    <source>
        <dbReference type="Proteomes" id="UP000013996"/>
    </source>
</evidence>
<dbReference type="Proteomes" id="UP000013996">
    <property type="component" value="Unassembled WGS sequence"/>
</dbReference>
<organism evidence="1 2">
    <name type="scientific">Leptospira yanagawae serovar Saopaulo str. Sao Paulo = ATCC 700523</name>
    <dbReference type="NCBI Taxonomy" id="1249483"/>
    <lineage>
        <taxon>Bacteria</taxon>
        <taxon>Pseudomonadati</taxon>
        <taxon>Spirochaetota</taxon>
        <taxon>Spirochaetia</taxon>
        <taxon>Leptospirales</taxon>
        <taxon>Leptospiraceae</taxon>
        <taxon>Leptospira</taxon>
    </lineage>
</organism>